<feature type="domain" description="Arm-like repeat" evidence="4">
    <location>
        <begin position="174"/>
        <end position="604"/>
    </location>
</feature>
<dbReference type="SMART" id="SM00320">
    <property type="entry name" value="WD40"/>
    <property type="match status" value="3"/>
</dbReference>
<dbReference type="KEGG" id="mcys:MCB1EB_1625"/>
<dbReference type="Pfam" id="PF00805">
    <property type="entry name" value="Pentapeptide"/>
    <property type="match status" value="1"/>
</dbReference>
<dbReference type="PROSITE" id="PS50082">
    <property type="entry name" value="WD_REPEATS_2"/>
    <property type="match status" value="2"/>
</dbReference>
<dbReference type="InterPro" id="IPR015943">
    <property type="entry name" value="WD40/YVTN_repeat-like_dom_sf"/>
</dbReference>
<dbReference type="Pfam" id="PF23948">
    <property type="entry name" value="ARM_5"/>
    <property type="match status" value="1"/>
</dbReference>
<evidence type="ECO:0000256" key="1">
    <source>
        <dbReference type="ARBA" id="ARBA00022574"/>
    </source>
</evidence>
<sequence>MLSKITVKFVESLQPKASAMKRGEDLLKQADEFIGKNESAQAQHSLDKAKAALKHALPSGKETEIKPLLGEVYLKCADLLKLSQNFTIEEVRKNYTKAQRYLLDENKQEEIRACLASFPASPAHRQIQRKPTLPPSSVPAILASITGLPAGFFTGTTSSSTPNQPLKSYRFVGPNDITDTRHLAWCLQKTACDPESSEVQKQLYSLAREVIEQFGKRKGKDLICMREAAELATVPYIKIYSQLIDHAVQALNLQLHPTLNIDVVQGLAIIVRNCPEPLLKKEGGVNANIWTSILSVSLERLKIVHKGETVPVQQLVQSISQLLDAMVQAGVAGISREQLQKPLNDELRDEDKLNPHKDAELAWQIRYAREALAYIPNDESTAKAVLRCLFNAGVGILKLASAVKNCDVGKLLESFDHFEDTFAGVLEVANTIGSSSGLKEAINSVKEASASFDELKADCQDRSRQKGWYAALQCLDMLIGTKEWVKFEAFVRQSAYRQNADFLQGICQRLERIICTQEDETIQKQAIQFLQSLQQDTTLWMNEKAGAQALFKQGSAKVKQKAQTTLEQLERRATQLESNDIDVSWGWGSVSQSDLSTQLLDAARAKLKKLLLQKLLGNLQDNIQKLKSTYLEGLQQDKEIKDALTNYVAPEGILLNDTGRFDLKSKVQDFLNSDKKTLLLLGDAGSGKSTFNRHLACTLWETYIQTSAAEDIVIPVFISLSSLPETGPNLVSTFFETQEFSKEQIRELQIKHRFVLILDGFDEIKDRHRSFYKDNQLDKWKNAKIIISSRPEYLGPNYQYKFHSSEESTALQEYWLAPFSEKTVKLYIDRYSETHPHALWSAERYKKALEEPGLKELVSNPFLLKMAMGELPILSQIRQAESQRFTRIALYDQFVKSWFDRSQQRLAQIQLNAEEITEFKRLEQEGFAEHGMDFSKELAKEMYLAGEVVTTYSATATRERRINAAPENNWRKRLLSNDSVQTKLKRLNAPLICQNKTSGSGQEYRFIHKSLQDYFVAQALGEELRGNADGEDLELSKKLSVVKNIGRLWDDLRDGLDLEQSALFNVLNVVKDPAVQSFLIEQVRQDPGLLKPLLGWVKASKARDNVERAAANALTIVVKAGVRLNGLDLSRIKVPGADLSDGLFEETQFKGADLSGVDFQGAWLESANLEKAKLDEVNFGQLPNLELKAIDSRSYDLPDGSWLATNTMHIGDQIKYYKADIIELRTLEKHSREVNRKAFSPSGKILASGNVDGSVKLCRVESGELMHTLPGHNSEVSSISFSASGEMVASGSIDGTVQLWRVESGELMHTLPGHSGEVVRMTFLLSEKGGAAVVSESIDGTVELQYVTDKNYQPFTNFEAINWRWDSYSYFYCEDYLLSEKVLGRENLGGENSGLLMRDTRFKVTITGHIIKINSIILKSIPNNCAFDYGDFSEGCRGVKISGPIDKKIEDRELNLYWAPSQSALNVNNMSIQNADGLSSTDTRLLRQRGARCEPPDQKDTLSKPALITNWPGV</sequence>
<dbReference type="InterPro" id="IPR007111">
    <property type="entry name" value="NACHT_NTPase"/>
</dbReference>
<dbReference type="Gene3D" id="2.130.10.10">
    <property type="entry name" value="YVTN repeat-like/Quinoprotein amine dehydrogenase"/>
    <property type="match status" value="1"/>
</dbReference>
<evidence type="ECO:0000256" key="2">
    <source>
        <dbReference type="ARBA" id="ARBA00022737"/>
    </source>
</evidence>
<dbReference type="PANTHER" id="PTHR22847:SF637">
    <property type="entry name" value="WD REPEAT DOMAIN 5B"/>
    <property type="match status" value="1"/>
</dbReference>
<evidence type="ECO:0000313" key="5">
    <source>
        <dbReference type="EMBL" id="BBE09786.1"/>
    </source>
</evidence>
<organism evidence="5 6">
    <name type="scientific">Mycoavidus cysteinexigens</name>
    <dbReference type="NCBI Taxonomy" id="1553431"/>
    <lineage>
        <taxon>Bacteria</taxon>
        <taxon>Pseudomonadati</taxon>
        <taxon>Pseudomonadota</taxon>
        <taxon>Betaproteobacteria</taxon>
        <taxon>Burkholderiales</taxon>
        <taxon>Burkholderiaceae</taxon>
        <taxon>Mycoavidus</taxon>
    </lineage>
</organism>
<keyword evidence="6" id="KW-1185">Reference proteome</keyword>
<dbReference type="InterPro" id="IPR036322">
    <property type="entry name" value="WD40_repeat_dom_sf"/>
</dbReference>
<dbReference type="Proteomes" id="UP000282597">
    <property type="component" value="Chromosome"/>
</dbReference>
<dbReference type="Pfam" id="PF05729">
    <property type="entry name" value="NACHT"/>
    <property type="match status" value="1"/>
</dbReference>
<dbReference type="SUPFAM" id="SSF141571">
    <property type="entry name" value="Pentapeptide repeat-like"/>
    <property type="match status" value="1"/>
</dbReference>
<evidence type="ECO:0000259" key="4">
    <source>
        <dbReference type="Pfam" id="PF23948"/>
    </source>
</evidence>
<dbReference type="Gene3D" id="3.40.50.300">
    <property type="entry name" value="P-loop containing nucleotide triphosphate hydrolases"/>
    <property type="match status" value="1"/>
</dbReference>
<accession>A0A2Z6EWJ3</accession>
<reference evidence="5 6" key="1">
    <citation type="journal article" date="2018" name="Microbes Environ.">
        <title>Comparative Genomic Insights into Endofungal Lifestyles of Two Bacterial Endosymbionts, Mycoavidus cysteinexigens and Burkholderia rhizoxinica.</title>
        <authorList>
            <person name="Sharmin D."/>
            <person name="Guo Y."/>
            <person name="Nishizawa T."/>
            <person name="Ohshima S."/>
            <person name="Sato Y."/>
            <person name="Takashima Y."/>
            <person name="Narisawa K."/>
            <person name="Ohta H."/>
        </authorList>
    </citation>
    <scope>NUCLEOTIDE SEQUENCE [LARGE SCALE GENOMIC DNA]</scope>
    <source>
        <strain evidence="5 6">B1-EB</strain>
    </source>
</reference>
<dbReference type="Gene3D" id="2.160.20.80">
    <property type="entry name" value="E3 ubiquitin-protein ligase SopA"/>
    <property type="match status" value="1"/>
</dbReference>
<dbReference type="InterPro" id="IPR001646">
    <property type="entry name" value="5peptide_repeat"/>
</dbReference>
<protein>
    <submittedName>
        <fullName evidence="5">HNWD3 protein</fullName>
    </submittedName>
</protein>
<dbReference type="EMBL" id="AP018150">
    <property type="protein sequence ID" value="BBE09786.1"/>
    <property type="molecule type" value="Genomic_DNA"/>
</dbReference>
<keyword evidence="1" id="KW-0853">WD repeat</keyword>
<proteinExistence type="predicted"/>
<name>A0A2Z6EWJ3_9BURK</name>
<evidence type="ECO:0000313" key="6">
    <source>
        <dbReference type="Proteomes" id="UP000282597"/>
    </source>
</evidence>
<evidence type="ECO:0000259" key="3">
    <source>
        <dbReference type="Pfam" id="PF05729"/>
    </source>
</evidence>
<keyword evidence="2" id="KW-0677">Repeat</keyword>
<feature type="domain" description="NACHT" evidence="3">
    <location>
        <begin position="677"/>
        <end position="832"/>
    </location>
</feature>
<dbReference type="PROSITE" id="PS50294">
    <property type="entry name" value="WD_REPEATS_REGION"/>
    <property type="match status" value="1"/>
</dbReference>
<dbReference type="Pfam" id="PF00400">
    <property type="entry name" value="WD40"/>
    <property type="match status" value="2"/>
</dbReference>
<dbReference type="PANTHER" id="PTHR22847">
    <property type="entry name" value="WD40 REPEAT PROTEIN"/>
    <property type="match status" value="1"/>
</dbReference>
<dbReference type="InterPro" id="IPR027417">
    <property type="entry name" value="P-loop_NTPase"/>
</dbReference>
<dbReference type="InterPro" id="IPR056251">
    <property type="entry name" value="Arm_rpt_dom"/>
</dbReference>
<dbReference type="InterPro" id="IPR001680">
    <property type="entry name" value="WD40_rpt"/>
</dbReference>
<dbReference type="SUPFAM" id="SSF50978">
    <property type="entry name" value="WD40 repeat-like"/>
    <property type="match status" value="1"/>
</dbReference>
<gene>
    <name evidence="5" type="ORF">MCB1EB_1625</name>
</gene>
<dbReference type="SUPFAM" id="SSF52540">
    <property type="entry name" value="P-loop containing nucleoside triphosphate hydrolases"/>
    <property type="match status" value="1"/>
</dbReference>
<dbReference type="RefSeq" id="WP_052394055.1">
    <property type="nucleotide sequence ID" value="NZ_AP018150.1"/>
</dbReference>